<organism evidence="1 2">
    <name type="scientific">Didymella exigua CBS 183.55</name>
    <dbReference type="NCBI Taxonomy" id="1150837"/>
    <lineage>
        <taxon>Eukaryota</taxon>
        <taxon>Fungi</taxon>
        <taxon>Dikarya</taxon>
        <taxon>Ascomycota</taxon>
        <taxon>Pezizomycotina</taxon>
        <taxon>Dothideomycetes</taxon>
        <taxon>Pleosporomycetidae</taxon>
        <taxon>Pleosporales</taxon>
        <taxon>Pleosporineae</taxon>
        <taxon>Didymellaceae</taxon>
        <taxon>Didymella</taxon>
    </lineage>
</organism>
<accession>A0A6A5RYB9</accession>
<reference evidence="1" key="1">
    <citation type="journal article" date="2020" name="Stud. Mycol.">
        <title>101 Dothideomycetes genomes: a test case for predicting lifestyles and emergence of pathogens.</title>
        <authorList>
            <person name="Haridas S."/>
            <person name="Albert R."/>
            <person name="Binder M."/>
            <person name="Bloem J."/>
            <person name="Labutti K."/>
            <person name="Salamov A."/>
            <person name="Andreopoulos B."/>
            <person name="Baker S."/>
            <person name="Barry K."/>
            <person name="Bills G."/>
            <person name="Bluhm B."/>
            <person name="Cannon C."/>
            <person name="Castanera R."/>
            <person name="Culley D."/>
            <person name="Daum C."/>
            <person name="Ezra D."/>
            <person name="Gonzalez J."/>
            <person name="Henrissat B."/>
            <person name="Kuo A."/>
            <person name="Liang C."/>
            <person name="Lipzen A."/>
            <person name="Lutzoni F."/>
            <person name="Magnuson J."/>
            <person name="Mondo S."/>
            <person name="Nolan M."/>
            <person name="Ohm R."/>
            <person name="Pangilinan J."/>
            <person name="Park H.-J."/>
            <person name="Ramirez L."/>
            <person name="Alfaro M."/>
            <person name="Sun H."/>
            <person name="Tritt A."/>
            <person name="Yoshinaga Y."/>
            <person name="Zwiers L.-H."/>
            <person name="Turgeon B."/>
            <person name="Goodwin S."/>
            <person name="Spatafora J."/>
            <person name="Crous P."/>
            <person name="Grigoriev I."/>
        </authorList>
    </citation>
    <scope>NUCLEOTIDE SEQUENCE</scope>
    <source>
        <strain evidence="1">CBS 183.55</strain>
    </source>
</reference>
<proteinExistence type="predicted"/>
<dbReference type="AlphaFoldDB" id="A0A6A5RYB9"/>
<name>A0A6A5RYB9_9PLEO</name>
<gene>
    <name evidence="1" type="ORF">M421DRAFT_417942</name>
</gene>
<protein>
    <recommendedName>
        <fullName evidence="3">F-box domain-containing protein</fullName>
    </recommendedName>
</protein>
<evidence type="ECO:0000313" key="2">
    <source>
        <dbReference type="Proteomes" id="UP000800082"/>
    </source>
</evidence>
<dbReference type="GeneID" id="54349301"/>
<dbReference type="RefSeq" id="XP_033451544.1">
    <property type="nucleotide sequence ID" value="XM_033591633.1"/>
</dbReference>
<evidence type="ECO:0000313" key="1">
    <source>
        <dbReference type="EMBL" id="KAF1931296.1"/>
    </source>
</evidence>
<dbReference type="OrthoDB" id="3821607at2759"/>
<sequence>MPNTPAPSKGFRIARRGGVRERRRAHPDLFRFREFKNSLDMLKRLFWILTAITRYLRTIRAYASRTFEDHHAKPKAPTMSAPKTSPSFLDFPPEIRNRIYTFATYPISGERCLVAPCMALVRTCKQICHEYRPICMKADVTIDWRDVPRYLLKYYTSHDGTSAHTDLAPARMTIITNASLRGNKPVEIDLLPILKFRLANTNFECAFIRSGDEESKGCACVQNVPEITRDDLNTLLAADRTTLQKLLAHQNESWVEDITQSRIHKLIASHIGTNCCPNLRFYIGPGEEQSVSPEFANIAKDKGAALLAEDSGPRQVTASHWTLTFSRNFDDYMDRIKLRTAFTDNQYGFVPEFKWSPVKAMRKEGIKSIAAAYGHGPEENSDSGGPVG</sequence>
<evidence type="ECO:0008006" key="3">
    <source>
        <dbReference type="Google" id="ProtNLM"/>
    </source>
</evidence>
<dbReference type="EMBL" id="ML978961">
    <property type="protein sequence ID" value="KAF1931296.1"/>
    <property type="molecule type" value="Genomic_DNA"/>
</dbReference>
<keyword evidence="2" id="KW-1185">Reference proteome</keyword>
<dbReference type="Proteomes" id="UP000800082">
    <property type="component" value="Unassembled WGS sequence"/>
</dbReference>